<dbReference type="EMBL" id="FNRY01000001">
    <property type="protein sequence ID" value="SEB37956.1"/>
    <property type="molecule type" value="Genomic_DNA"/>
</dbReference>
<organism evidence="11 12">
    <name type="scientific">Paramicrobacterium humi</name>
    <dbReference type="NCBI Taxonomy" id="640635"/>
    <lineage>
        <taxon>Bacteria</taxon>
        <taxon>Bacillati</taxon>
        <taxon>Actinomycetota</taxon>
        <taxon>Actinomycetes</taxon>
        <taxon>Micrococcales</taxon>
        <taxon>Microbacteriaceae</taxon>
        <taxon>Paramicrobacterium</taxon>
    </lineage>
</organism>
<dbReference type="Proteomes" id="UP000199183">
    <property type="component" value="Unassembled WGS sequence"/>
</dbReference>
<dbReference type="GO" id="GO:0015095">
    <property type="term" value="F:magnesium ion transmembrane transporter activity"/>
    <property type="evidence" value="ECO:0007669"/>
    <property type="project" value="UniProtKB-UniRule"/>
</dbReference>
<reference evidence="11 12" key="1">
    <citation type="submission" date="2016-10" db="EMBL/GenBank/DDBJ databases">
        <authorList>
            <person name="de Groot N.N."/>
        </authorList>
    </citation>
    <scope>NUCLEOTIDE SEQUENCE [LARGE SCALE GENOMIC DNA]</scope>
    <source>
        <strain evidence="11 12">DSM 21799</strain>
    </source>
</reference>
<comment type="subcellular location">
    <subcellularLocation>
        <location evidence="9">Cell membrane</location>
        <topology evidence="9">Multi-pass membrane protein</topology>
    </subcellularLocation>
    <subcellularLocation>
        <location evidence="1">Membrane</location>
        <topology evidence="1">Multi-pass membrane protein</topology>
    </subcellularLocation>
</comment>
<comment type="similarity">
    <text evidence="2 9">Belongs to the SLC41A transporter family.</text>
</comment>
<gene>
    <name evidence="11" type="ORF">SAMN04489806_0306</name>
</gene>
<keyword evidence="5 9" id="KW-0460">Magnesium</keyword>
<evidence type="ECO:0000256" key="4">
    <source>
        <dbReference type="ARBA" id="ARBA00022692"/>
    </source>
</evidence>
<dbReference type="GO" id="GO:0046872">
    <property type="term" value="F:metal ion binding"/>
    <property type="evidence" value="ECO:0007669"/>
    <property type="project" value="UniProtKB-KW"/>
</dbReference>
<dbReference type="Gene3D" id="1.25.60.10">
    <property type="entry name" value="MgtE N-terminal domain-like"/>
    <property type="match status" value="1"/>
</dbReference>
<keyword evidence="9" id="KW-0479">Metal-binding</keyword>
<dbReference type="AlphaFoldDB" id="A0A1H4IWG0"/>
<keyword evidence="4 9" id="KW-0812">Transmembrane</keyword>
<dbReference type="SMART" id="SM00924">
    <property type="entry name" value="MgtE_N"/>
    <property type="match status" value="1"/>
</dbReference>
<comment type="subunit">
    <text evidence="9">Homodimer.</text>
</comment>
<dbReference type="PROSITE" id="PS51371">
    <property type="entry name" value="CBS"/>
    <property type="match status" value="2"/>
</dbReference>
<dbReference type="SUPFAM" id="SSF161093">
    <property type="entry name" value="MgtE membrane domain-like"/>
    <property type="match status" value="1"/>
</dbReference>
<comment type="function">
    <text evidence="9">Acts as a magnesium transporter.</text>
</comment>
<dbReference type="SMART" id="SM00116">
    <property type="entry name" value="CBS"/>
    <property type="match status" value="2"/>
</dbReference>
<dbReference type="SUPFAM" id="SSF158791">
    <property type="entry name" value="MgtE N-terminal domain-like"/>
    <property type="match status" value="1"/>
</dbReference>
<evidence type="ECO:0000313" key="12">
    <source>
        <dbReference type="Proteomes" id="UP000199183"/>
    </source>
</evidence>
<dbReference type="Gene3D" id="1.10.357.20">
    <property type="entry name" value="SLC41 divalent cation transporters, integral membrane domain"/>
    <property type="match status" value="1"/>
</dbReference>
<dbReference type="InterPro" id="IPR000644">
    <property type="entry name" value="CBS_dom"/>
</dbReference>
<feature type="transmembrane region" description="Helical" evidence="9">
    <location>
        <begin position="418"/>
        <end position="440"/>
    </location>
</feature>
<dbReference type="InterPro" id="IPR006669">
    <property type="entry name" value="MgtE_transporter"/>
</dbReference>
<evidence type="ECO:0000256" key="6">
    <source>
        <dbReference type="ARBA" id="ARBA00022989"/>
    </source>
</evidence>
<evidence type="ECO:0000256" key="3">
    <source>
        <dbReference type="ARBA" id="ARBA00022448"/>
    </source>
</evidence>
<dbReference type="STRING" id="640635.SAMN04489806_0306"/>
<dbReference type="Gene3D" id="3.10.580.10">
    <property type="entry name" value="CBS-domain"/>
    <property type="match status" value="1"/>
</dbReference>
<evidence type="ECO:0000259" key="10">
    <source>
        <dbReference type="PROSITE" id="PS51371"/>
    </source>
</evidence>
<name>A0A1H4IWG0_9MICO</name>
<evidence type="ECO:0000256" key="8">
    <source>
        <dbReference type="PROSITE-ProRule" id="PRU00703"/>
    </source>
</evidence>
<keyword evidence="7 9" id="KW-0472">Membrane</keyword>
<dbReference type="NCBIfam" id="TIGR00400">
    <property type="entry name" value="mgtE"/>
    <property type="match status" value="1"/>
</dbReference>
<dbReference type="InterPro" id="IPR046342">
    <property type="entry name" value="CBS_dom_sf"/>
</dbReference>
<dbReference type="PANTHER" id="PTHR43773:SF1">
    <property type="entry name" value="MAGNESIUM TRANSPORTER MGTE"/>
    <property type="match status" value="1"/>
</dbReference>
<keyword evidence="6 9" id="KW-1133">Transmembrane helix</keyword>
<keyword evidence="8" id="KW-0129">CBS domain</keyword>
<evidence type="ECO:0000256" key="2">
    <source>
        <dbReference type="ARBA" id="ARBA00009749"/>
    </source>
</evidence>
<dbReference type="PANTHER" id="PTHR43773">
    <property type="entry name" value="MAGNESIUM TRANSPORTER MGTE"/>
    <property type="match status" value="1"/>
</dbReference>
<dbReference type="Pfam" id="PF03448">
    <property type="entry name" value="MgtE_N"/>
    <property type="match status" value="1"/>
</dbReference>
<comment type="caution">
    <text evidence="9">Lacks conserved residue(s) required for the propagation of feature annotation.</text>
</comment>
<sequence>MSEPTETQTRIDEAIAEDRLSDVARLLRELGTREIVHRIEHSPRRRAAVVFRLLPKARAVDVFEKLGTATKGELIRGLQDADVTALFAELPPDDRVTLLDEVPATVAQRLLSGLDESERGVTTIMLGYPSRSVGRRMSPEFTLAHPEWRVAAALESVLADVDRADTIYAVPVTDGERRLVGIVSLRELLANDGDTLIGDIMRPVISVTASEDAEDAARLCSQQGLLALPVVDRETRLVGILAADDASRILREAEAEDVARAGGSEPLRRPYLSTSILRIARSRVVWLLVLAVSALLTVQVLEVFEATLGDMVALALFIPLLTGTGGNTGSQAATTITRALAVGDVRTRDIAKVMLREVRVGILLGLLLGTLGFALASVVYDLSLGIVIGTTLLCICAMAATVGGSMPLIAKKIKVDPAVFSTPFITTFCDATGLLIYFSIAKAVLGI</sequence>
<evidence type="ECO:0000256" key="1">
    <source>
        <dbReference type="ARBA" id="ARBA00004141"/>
    </source>
</evidence>
<keyword evidence="12" id="KW-1185">Reference proteome</keyword>
<dbReference type="SUPFAM" id="SSF54631">
    <property type="entry name" value="CBS-domain pair"/>
    <property type="match status" value="1"/>
</dbReference>
<evidence type="ECO:0000256" key="5">
    <source>
        <dbReference type="ARBA" id="ARBA00022842"/>
    </source>
</evidence>
<dbReference type="InterPro" id="IPR006668">
    <property type="entry name" value="Mg_transptr_MgtE_intracell_dom"/>
</dbReference>
<evidence type="ECO:0000313" key="11">
    <source>
        <dbReference type="EMBL" id="SEB37956.1"/>
    </source>
</evidence>
<accession>A0A1H4IWG0</accession>
<evidence type="ECO:0000256" key="9">
    <source>
        <dbReference type="RuleBase" id="RU362011"/>
    </source>
</evidence>
<dbReference type="RefSeq" id="WP_091179142.1">
    <property type="nucleotide sequence ID" value="NZ_FNRY01000001.1"/>
</dbReference>
<dbReference type="GO" id="GO:0005886">
    <property type="term" value="C:plasma membrane"/>
    <property type="evidence" value="ECO:0007669"/>
    <property type="project" value="UniProtKB-SubCell"/>
</dbReference>
<protein>
    <recommendedName>
        <fullName evidence="9">Magnesium transporter MgtE</fullName>
    </recommendedName>
</protein>
<feature type="domain" description="CBS" evidence="10">
    <location>
        <begin position="200"/>
        <end position="256"/>
    </location>
</feature>
<keyword evidence="3 9" id="KW-0813">Transport</keyword>
<feature type="transmembrane region" description="Helical" evidence="9">
    <location>
        <begin position="360"/>
        <end position="380"/>
    </location>
</feature>
<dbReference type="CDD" id="cd04606">
    <property type="entry name" value="CBS_pair_Mg_transporter"/>
    <property type="match status" value="1"/>
</dbReference>
<dbReference type="InterPro" id="IPR006667">
    <property type="entry name" value="SLC41_membr_dom"/>
</dbReference>
<dbReference type="Pfam" id="PF01769">
    <property type="entry name" value="MgtE"/>
    <property type="match status" value="1"/>
</dbReference>
<dbReference type="InterPro" id="IPR038076">
    <property type="entry name" value="MgtE_N_sf"/>
</dbReference>
<proteinExistence type="inferred from homology"/>
<feature type="domain" description="CBS" evidence="10">
    <location>
        <begin position="137"/>
        <end position="198"/>
    </location>
</feature>
<keyword evidence="9" id="KW-1003">Cell membrane</keyword>
<feature type="transmembrane region" description="Helical" evidence="9">
    <location>
        <begin position="284"/>
        <end position="304"/>
    </location>
</feature>
<evidence type="ECO:0000256" key="7">
    <source>
        <dbReference type="ARBA" id="ARBA00023136"/>
    </source>
</evidence>
<dbReference type="OrthoDB" id="9790355at2"/>
<dbReference type="InterPro" id="IPR036739">
    <property type="entry name" value="SLC41_membr_dom_sf"/>
</dbReference>
<dbReference type="Pfam" id="PF00571">
    <property type="entry name" value="CBS"/>
    <property type="match status" value="2"/>
</dbReference>
<feature type="transmembrane region" description="Helical" evidence="9">
    <location>
        <begin position="386"/>
        <end position="406"/>
    </location>
</feature>